<accession>A0A0M7B894</accession>
<gene>
    <name evidence="9" type="ORF">JSE7799_01134</name>
</gene>
<dbReference type="PRINTS" id="PR00507">
    <property type="entry name" value="N12N6MTFRASE"/>
</dbReference>
<name>A0A0M7B894_9RHOB</name>
<evidence type="ECO:0000256" key="2">
    <source>
        <dbReference type="ARBA" id="ARBA00011900"/>
    </source>
</evidence>
<dbReference type="EC" id="2.1.1.72" evidence="2"/>
<evidence type="ECO:0000313" key="10">
    <source>
        <dbReference type="Proteomes" id="UP000049455"/>
    </source>
</evidence>
<dbReference type="PANTHER" id="PTHR33841">
    <property type="entry name" value="DNA METHYLTRANSFERASE YEEA-RELATED"/>
    <property type="match status" value="1"/>
</dbReference>
<dbReference type="PANTHER" id="PTHR33841:SF5">
    <property type="entry name" value="DNA METHYLASE (MODIFICATION METHYLASE) (METHYLTRANSFERASE)-RELATED"/>
    <property type="match status" value="1"/>
</dbReference>
<dbReference type="GO" id="GO:0009007">
    <property type="term" value="F:site-specific DNA-methyltransferase (adenine-specific) activity"/>
    <property type="evidence" value="ECO:0007669"/>
    <property type="project" value="UniProtKB-EC"/>
</dbReference>
<keyword evidence="5" id="KW-0949">S-adenosyl-L-methionine</keyword>
<dbReference type="Gene3D" id="3.40.50.150">
    <property type="entry name" value="Vaccinia Virus protein VP39"/>
    <property type="match status" value="1"/>
</dbReference>
<comment type="catalytic activity">
    <reaction evidence="6">
        <text>a 2'-deoxyadenosine in DNA + S-adenosyl-L-methionine = an N(6)-methyl-2'-deoxyadenosine in DNA + S-adenosyl-L-homocysteine + H(+)</text>
        <dbReference type="Rhea" id="RHEA:15197"/>
        <dbReference type="Rhea" id="RHEA-COMP:12418"/>
        <dbReference type="Rhea" id="RHEA-COMP:12419"/>
        <dbReference type="ChEBI" id="CHEBI:15378"/>
        <dbReference type="ChEBI" id="CHEBI:57856"/>
        <dbReference type="ChEBI" id="CHEBI:59789"/>
        <dbReference type="ChEBI" id="CHEBI:90615"/>
        <dbReference type="ChEBI" id="CHEBI:90616"/>
        <dbReference type="EC" id="2.1.1.72"/>
    </reaction>
</comment>
<evidence type="ECO:0000256" key="5">
    <source>
        <dbReference type="ARBA" id="ARBA00022691"/>
    </source>
</evidence>
<feature type="compositionally biased region" description="Basic residues" evidence="7">
    <location>
        <begin position="571"/>
        <end position="581"/>
    </location>
</feature>
<reference evidence="9 10" key="1">
    <citation type="submission" date="2015-09" db="EMBL/GenBank/DDBJ databases">
        <authorList>
            <person name="Jackson K.R."/>
            <person name="Lunt B.L."/>
            <person name="Fisher J.N.B."/>
            <person name="Gardner A.V."/>
            <person name="Bailey M.E."/>
            <person name="Deus L.M."/>
            <person name="Earl A.S."/>
            <person name="Gibby P.D."/>
            <person name="Hartmann K.A."/>
            <person name="Liu J.E."/>
            <person name="Manci A.M."/>
            <person name="Nielsen D.A."/>
            <person name="Solomon M.B."/>
            <person name="Breakwell D.P."/>
            <person name="Burnett S.H."/>
            <person name="Grose J.H."/>
        </authorList>
    </citation>
    <scope>NUCLEOTIDE SEQUENCE [LARGE SCALE GENOMIC DNA]</scope>
    <source>
        <strain evidence="9 10">CECT 7799</strain>
    </source>
</reference>
<keyword evidence="4" id="KW-0808">Transferase</keyword>
<dbReference type="PROSITE" id="PS00092">
    <property type="entry name" value="N6_MTASE"/>
    <property type="match status" value="1"/>
</dbReference>
<dbReference type="Pfam" id="PF07669">
    <property type="entry name" value="Eco57I"/>
    <property type="match status" value="1"/>
</dbReference>
<dbReference type="InterPro" id="IPR002052">
    <property type="entry name" value="DNA_methylase_N6_adenine_CS"/>
</dbReference>
<evidence type="ECO:0000256" key="6">
    <source>
        <dbReference type="ARBA" id="ARBA00047942"/>
    </source>
</evidence>
<evidence type="ECO:0000256" key="4">
    <source>
        <dbReference type="ARBA" id="ARBA00022679"/>
    </source>
</evidence>
<evidence type="ECO:0000256" key="3">
    <source>
        <dbReference type="ARBA" id="ARBA00022603"/>
    </source>
</evidence>
<dbReference type="STRING" id="313367.JSE7799_01134"/>
<proteinExistence type="inferred from homology"/>
<evidence type="ECO:0000256" key="1">
    <source>
        <dbReference type="ARBA" id="ARBA00006594"/>
    </source>
</evidence>
<feature type="compositionally biased region" description="Basic and acidic residues" evidence="7">
    <location>
        <begin position="552"/>
        <end position="563"/>
    </location>
</feature>
<sequence>MSIQAGFALRGRNPDVLTCIANLSNDEVFTPPEFANRMLDTLAEAWAAGHDGANIWADRNVKFLDPFTKSGVFLREITVRLTAGLSEEIPDLQERVDHILSQQVFGIGITQLTAMLARRSVYCSKHANGAHAVTRRFNSDAGNIWFERTEHAWADGKCKFCGASQASLDRGEGLETHAYAFIHIDDIKTRIAELFGGDMHFDVIIGNPPYQLDDGGHGTSAAPIYQKFVEQAKNLEPRYLTMVIPSRWFSGGKGLDDFREAMLTDDRLRSIDDYLSAADVFPGVGLKGGVCYFLWDKENRGPCRVATHFKDWLVSEATRPLLEEGADIFIRYNEGVSILRKVLSRETGQENVLSLPEALRFGRLVSSRKPFGLETKFKGNGKKRSADDLMVHQNGGIGYTPRRAITTGLGLIDAWKLFVGYAAPGTGNRDTYPHRIISTPFIGKPGSISSETYLCIGPFDSKEQSESALSYLSCRLTRFLILLHKSSQHVTRHVYSFVPVQDWTRTWTDKALYDRYGLSEDEIAFVEKIVRPMEIASDLLGDVSVDDGNDALADHRRNPRAEARSPPPHLRLFHRGRRARRPSQDRADDARREAARGRAAEDSRHQELPHRTGRARRAGRRHCLHRP</sequence>
<evidence type="ECO:0000313" key="9">
    <source>
        <dbReference type="EMBL" id="CUH35611.1"/>
    </source>
</evidence>
<protein>
    <recommendedName>
        <fullName evidence="2">site-specific DNA-methyltransferase (adenine-specific)</fullName>
        <ecNumber evidence="2">2.1.1.72</ecNumber>
    </recommendedName>
</protein>
<feature type="compositionally biased region" description="Basic and acidic residues" evidence="7">
    <location>
        <begin position="582"/>
        <end position="610"/>
    </location>
</feature>
<dbReference type="AlphaFoldDB" id="A0A0M7B894"/>
<dbReference type="GO" id="GO:0032259">
    <property type="term" value="P:methylation"/>
    <property type="evidence" value="ECO:0007669"/>
    <property type="project" value="UniProtKB-KW"/>
</dbReference>
<dbReference type="SUPFAM" id="SSF53335">
    <property type="entry name" value="S-adenosyl-L-methionine-dependent methyltransferases"/>
    <property type="match status" value="1"/>
</dbReference>
<keyword evidence="3 9" id="KW-0489">Methyltransferase</keyword>
<comment type="similarity">
    <text evidence="1">Belongs to the N(4)/N(6)-methyltransferase family.</text>
</comment>
<dbReference type="InterPro" id="IPR050953">
    <property type="entry name" value="N4_N6_ade-DNA_methylase"/>
</dbReference>
<keyword evidence="10" id="KW-1185">Reference proteome</keyword>
<dbReference type="InterPro" id="IPR029063">
    <property type="entry name" value="SAM-dependent_MTases_sf"/>
</dbReference>
<organism evidence="9 10">
    <name type="scientific">Jannaschia seosinensis</name>
    <dbReference type="NCBI Taxonomy" id="313367"/>
    <lineage>
        <taxon>Bacteria</taxon>
        <taxon>Pseudomonadati</taxon>
        <taxon>Pseudomonadota</taxon>
        <taxon>Alphaproteobacteria</taxon>
        <taxon>Rhodobacterales</taxon>
        <taxon>Roseobacteraceae</taxon>
        <taxon>Jannaschia</taxon>
    </lineage>
</organism>
<feature type="domain" description="Type II methyltransferase M.TaqI-like" evidence="8">
    <location>
        <begin position="102"/>
        <end position="281"/>
    </location>
</feature>
<dbReference type="EMBL" id="CYPR01000063">
    <property type="protein sequence ID" value="CUH35611.1"/>
    <property type="molecule type" value="Genomic_DNA"/>
</dbReference>
<dbReference type="InterPro" id="IPR011639">
    <property type="entry name" value="MethylTrfase_TaqI-like_dom"/>
</dbReference>
<feature type="compositionally biased region" description="Basic residues" evidence="7">
    <location>
        <begin position="611"/>
        <end position="627"/>
    </location>
</feature>
<evidence type="ECO:0000256" key="7">
    <source>
        <dbReference type="SAM" id="MobiDB-lite"/>
    </source>
</evidence>
<evidence type="ECO:0000259" key="8">
    <source>
        <dbReference type="Pfam" id="PF07669"/>
    </source>
</evidence>
<dbReference type="GO" id="GO:0003676">
    <property type="term" value="F:nucleic acid binding"/>
    <property type="evidence" value="ECO:0007669"/>
    <property type="project" value="InterPro"/>
</dbReference>
<dbReference type="Proteomes" id="UP000049455">
    <property type="component" value="Unassembled WGS sequence"/>
</dbReference>
<dbReference type="GO" id="GO:0006304">
    <property type="term" value="P:DNA modification"/>
    <property type="evidence" value="ECO:0007669"/>
    <property type="project" value="InterPro"/>
</dbReference>
<feature type="region of interest" description="Disordered" evidence="7">
    <location>
        <begin position="550"/>
        <end position="627"/>
    </location>
</feature>